<dbReference type="InterPro" id="IPR021508">
    <property type="entry name" value="Gp17-like"/>
</dbReference>
<evidence type="ECO:0000313" key="1">
    <source>
        <dbReference type="EMBL" id="QCO54605.1"/>
    </source>
</evidence>
<dbReference type="AlphaFoldDB" id="A0A4P8EDZ0"/>
<dbReference type="OrthoDB" id="7644395at2"/>
<dbReference type="Pfam" id="PF11367">
    <property type="entry name" value="Tail_completion_gp17"/>
    <property type="match status" value="1"/>
</dbReference>
<dbReference type="RefSeq" id="WP_137192283.1">
    <property type="nucleotide sequence ID" value="NZ_CP039964.1"/>
</dbReference>
<gene>
    <name evidence="1" type="ORF">EOK75_01545</name>
</gene>
<sequence>MSYGSAAALQSAIYGRLSSDPRLTGVSVVDAVPTGGGEGTFVLIGPEEVYDQSDKSGGGAEHRLTVAVISSATGFAAAKTVAVAVSDALVDAPLTLTRGRLVSLHFRRAKAVRLDEGGARRIDLSFRARIED</sequence>
<keyword evidence="2" id="KW-1185">Reference proteome</keyword>
<name>A0A4P8EDZ0_9RHOB</name>
<dbReference type="InterPro" id="IPR053745">
    <property type="entry name" value="Viral_Tail_Comp_sf"/>
</dbReference>
<dbReference type="Gene3D" id="3.30.2000.30">
    <property type="match status" value="1"/>
</dbReference>
<accession>A0A4P8EDZ0</accession>
<organism evidence="1 2">
    <name type="scientific">Pseudorhodobacter turbinis</name>
    <dbReference type="NCBI Taxonomy" id="2500533"/>
    <lineage>
        <taxon>Bacteria</taxon>
        <taxon>Pseudomonadati</taxon>
        <taxon>Pseudomonadota</taxon>
        <taxon>Alphaproteobacteria</taxon>
        <taxon>Rhodobacterales</taxon>
        <taxon>Paracoccaceae</taxon>
        <taxon>Pseudorhodobacter</taxon>
    </lineage>
</organism>
<dbReference type="KEGG" id="pseb:EOK75_01545"/>
<evidence type="ECO:0000313" key="2">
    <source>
        <dbReference type="Proteomes" id="UP000298631"/>
    </source>
</evidence>
<protein>
    <submittedName>
        <fullName evidence="1">DUF3168 domain-containing protein</fullName>
    </submittedName>
</protein>
<dbReference type="EMBL" id="CP039964">
    <property type="protein sequence ID" value="QCO54605.1"/>
    <property type="molecule type" value="Genomic_DNA"/>
</dbReference>
<reference evidence="1 2" key="1">
    <citation type="submission" date="2019-05" db="EMBL/GenBank/DDBJ databases">
        <title>Pseudorhodobacter turbinis sp. nov., isolated from the gut of the Korean turban shell.</title>
        <authorList>
            <person name="Jeong Y.-S."/>
            <person name="Kang W.-R."/>
            <person name="Bae J.-W."/>
        </authorList>
    </citation>
    <scope>NUCLEOTIDE SEQUENCE [LARGE SCALE GENOMIC DNA]</scope>
    <source>
        <strain evidence="1 2">S12M18</strain>
    </source>
</reference>
<proteinExistence type="predicted"/>
<dbReference type="Proteomes" id="UP000298631">
    <property type="component" value="Chromosome"/>
</dbReference>